<evidence type="ECO:0008006" key="4">
    <source>
        <dbReference type="Google" id="ProtNLM"/>
    </source>
</evidence>
<dbReference type="RefSeq" id="WP_092485807.1">
    <property type="nucleotide sequence ID" value="NZ_FOYM01000026.1"/>
</dbReference>
<name>A0A1I6E5D0_9FIRM</name>
<gene>
    <name evidence="2" type="ORF">SAMN05660706_12638</name>
</gene>
<evidence type="ECO:0000313" key="3">
    <source>
        <dbReference type="Proteomes" id="UP000199584"/>
    </source>
</evidence>
<evidence type="ECO:0000313" key="2">
    <source>
        <dbReference type="EMBL" id="SFR12935.1"/>
    </source>
</evidence>
<reference evidence="3" key="1">
    <citation type="submission" date="2016-10" db="EMBL/GenBank/DDBJ databases">
        <authorList>
            <person name="Varghese N."/>
            <person name="Submissions S."/>
        </authorList>
    </citation>
    <scope>NUCLEOTIDE SEQUENCE [LARGE SCALE GENOMIC DNA]</scope>
    <source>
        <strain evidence="3">DSM 3669</strain>
    </source>
</reference>
<dbReference type="STRING" id="39060.SAMN05660706_12638"/>
<organism evidence="2 3">
    <name type="scientific">Desulfoscipio geothermicus DSM 3669</name>
    <dbReference type="NCBI Taxonomy" id="1121426"/>
    <lineage>
        <taxon>Bacteria</taxon>
        <taxon>Bacillati</taxon>
        <taxon>Bacillota</taxon>
        <taxon>Clostridia</taxon>
        <taxon>Eubacteriales</taxon>
        <taxon>Desulfallaceae</taxon>
        <taxon>Desulfoscipio</taxon>
    </lineage>
</organism>
<dbReference type="OrthoDB" id="1807261at2"/>
<evidence type="ECO:0000256" key="1">
    <source>
        <dbReference type="SAM" id="Coils"/>
    </source>
</evidence>
<accession>A0A1I6E5D0</accession>
<proteinExistence type="predicted"/>
<dbReference type="Proteomes" id="UP000199584">
    <property type="component" value="Unassembled WGS sequence"/>
</dbReference>
<dbReference type="EMBL" id="FOYM01000026">
    <property type="protein sequence ID" value="SFR12935.1"/>
    <property type="molecule type" value="Genomic_DNA"/>
</dbReference>
<sequence length="139" mass="15742">MSFIQKIADSAKQLSIRARDFGGMAGDKAKDLTKKSSDLLELTRMKHELRKMEKEMENNLAGIGALYYQQQSGKDNVEEEMQRLLATTRELEQEMKELEAEIAAMQPEQPFCPDCRKELPAGGNFCSYCGKQISSKQTQ</sequence>
<feature type="coiled-coil region" evidence="1">
    <location>
        <begin position="39"/>
        <end position="108"/>
    </location>
</feature>
<keyword evidence="3" id="KW-1185">Reference proteome</keyword>
<keyword evidence="1" id="KW-0175">Coiled coil</keyword>
<protein>
    <recommendedName>
        <fullName evidence="4">Zinc-ribbon domain-containing protein</fullName>
    </recommendedName>
</protein>
<dbReference type="AlphaFoldDB" id="A0A1I6E5D0"/>